<organism evidence="3 4">
    <name type="scientific">Chitinasiproducens palmae</name>
    <dbReference type="NCBI Taxonomy" id="1770053"/>
    <lineage>
        <taxon>Bacteria</taxon>
        <taxon>Pseudomonadati</taxon>
        <taxon>Pseudomonadota</taxon>
        <taxon>Betaproteobacteria</taxon>
        <taxon>Burkholderiales</taxon>
        <taxon>Burkholderiaceae</taxon>
        <taxon>Chitinasiproducens</taxon>
    </lineage>
</organism>
<proteinExistence type="predicted"/>
<evidence type="ECO:0000256" key="2">
    <source>
        <dbReference type="SAM" id="Phobius"/>
    </source>
</evidence>
<name>A0A1H2PR12_9BURK</name>
<reference evidence="4" key="1">
    <citation type="submission" date="2016-09" db="EMBL/GenBank/DDBJ databases">
        <authorList>
            <person name="Varghese N."/>
            <person name="Submissions S."/>
        </authorList>
    </citation>
    <scope>NUCLEOTIDE SEQUENCE [LARGE SCALE GENOMIC DNA]</scope>
    <source>
        <strain evidence="4">JS23</strain>
    </source>
</reference>
<evidence type="ECO:0000313" key="3">
    <source>
        <dbReference type="EMBL" id="SDV48468.1"/>
    </source>
</evidence>
<feature type="transmembrane region" description="Helical" evidence="2">
    <location>
        <begin position="61"/>
        <end position="79"/>
    </location>
</feature>
<feature type="compositionally biased region" description="Basic and acidic residues" evidence="1">
    <location>
        <begin position="1"/>
        <end position="11"/>
    </location>
</feature>
<keyword evidence="2" id="KW-0812">Transmembrane</keyword>
<keyword evidence="4" id="KW-1185">Reference proteome</keyword>
<gene>
    <name evidence="3" type="ORF">SAMN05216551_105116</name>
</gene>
<keyword evidence="2" id="KW-0472">Membrane</keyword>
<keyword evidence="2" id="KW-1133">Transmembrane helix</keyword>
<dbReference type="EMBL" id="FNLO01000005">
    <property type="protein sequence ID" value="SDV48468.1"/>
    <property type="molecule type" value="Genomic_DNA"/>
</dbReference>
<feature type="region of interest" description="Disordered" evidence="1">
    <location>
        <begin position="1"/>
        <end position="44"/>
    </location>
</feature>
<accession>A0A1H2PR12</accession>
<dbReference type="Proteomes" id="UP000243719">
    <property type="component" value="Unassembled WGS sequence"/>
</dbReference>
<evidence type="ECO:0000313" key="4">
    <source>
        <dbReference type="Proteomes" id="UP000243719"/>
    </source>
</evidence>
<evidence type="ECO:0000256" key="1">
    <source>
        <dbReference type="SAM" id="MobiDB-lite"/>
    </source>
</evidence>
<sequence>MCAAPVRDDRAQASLNGRLAPHRRRPRAGTTVASLPPAGNTDVGSVFPAPLLRRRRLPTRAGLPAASAAVIAAVLAAVVEPSKPIEPDSLPRCQAGGGRRGSVIMNVVPSVMLE</sequence>
<protein>
    <submittedName>
        <fullName evidence="3">Uncharacterized protein</fullName>
    </submittedName>
</protein>
<dbReference type="AlphaFoldDB" id="A0A1H2PR12"/>